<dbReference type="STRING" id="863227.GCA_000373005_05298"/>
<organism evidence="3 4">
    <name type="scientific">Trinickia symbiotica</name>
    <dbReference type="NCBI Taxonomy" id="863227"/>
    <lineage>
        <taxon>Bacteria</taxon>
        <taxon>Pseudomonadati</taxon>
        <taxon>Pseudomonadota</taxon>
        <taxon>Betaproteobacteria</taxon>
        <taxon>Burkholderiales</taxon>
        <taxon>Burkholderiaceae</taxon>
        <taxon>Trinickia</taxon>
    </lineage>
</organism>
<evidence type="ECO:0008006" key="5">
    <source>
        <dbReference type="Google" id="ProtNLM"/>
    </source>
</evidence>
<feature type="chain" id="PRO_5014620768" description="BON domain-containing protein" evidence="2">
    <location>
        <begin position="30"/>
        <end position="182"/>
    </location>
</feature>
<dbReference type="AlphaFoldDB" id="A0A2N7X285"/>
<dbReference type="OrthoDB" id="8593220at2"/>
<gene>
    <name evidence="3" type="ORF">C0Z20_16215</name>
</gene>
<evidence type="ECO:0000313" key="4">
    <source>
        <dbReference type="Proteomes" id="UP000235777"/>
    </source>
</evidence>
<dbReference type="Proteomes" id="UP000235777">
    <property type="component" value="Unassembled WGS sequence"/>
</dbReference>
<dbReference type="EMBL" id="PNYC01000009">
    <property type="protein sequence ID" value="PMS35868.1"/>
    <property type="molecule type" value="Genomic_DNA"/>
</dbReference>
<protein>
    <recommendedName>
        <fullName evidence="5">BON domain-containing protein</fullName>
    </recommendedName>
</protein>
<evidence type="ECO:0000256" key="2">
    <source>
        <dbReference type="SAM" id="SignalP"/>
    </source>
</evidence>
<feature type="region of interest" description="Disordered" evidence="1">
    <location>
        <begin position="159"/>
        <end position="182"/>
    </location>
</feature>
<sequence length="182" mass="20448">MSPTTPKSRRRVGFTFALLSLLAWGCARAEDPRVNRGGDPFFQISHALGRCPAPLGPLETEEEWLAQSHYRIERGNSCWWEGRCRLPNSYLYDKEIADSVKRRLSFIAPSTHWKEGTTLWLTLQRRFIVVQGCVTPGFDKQAFLAELAKTADVERVIDETTSDPKAPPAYGTLANPTAPVNE</sequence>
<comment type="caution">
    <text evidence="3">The sequence shown here is derived from an EMBL/GenBank/DDBJ whole genome shotgun (WGS) entry which is preliminary data.</text>
</comment>
<reference evidence="3 4" key="1">
    <citation type="submission" date="2018-01" db="EMBL/GenBank/DDBJ databases">
        <title>Whole genome analyses suggest that Burkholderia sensu lato contains two further novel genera in the rhizoxinica-symbiotica group Mycetohabitans gen. nov., and Trinickia gen. nov.: implications for the evolution of diazotrophy and nodulation in the Burkholderiaceae.</title>
        <authorList>
            <person name="Estrada-de los Santos P."/>
            <person name="Palmer M."/>
            <person name="Chavez-Ramirez B."/>
            <person name="Beukes C."/>
            <person name="Steenkamp E.T."/>
            <person name="Hirsch A.M."/>
            <person name="Manyaka P."/>
            <person name="Maluk M."/>
            <person name="Lafos M."/>
            <person name="Crook M."/>
            <person name="Gross E."/>
            <person name="Simon M.F."/>
            <person name="Bueno dos Reis Junior F."/>
            <person name="Poole P.S."/>
            <person name="Venter S.N."/>
            <person name="James E.K."/>
        </authorList>
    </citation>
    <scope>NUCLEOTIDE SEQUENCE [LARGE SCALE GENOMIC DNA]</scope>
    <source>
        <strain evidence="3 4">JPY 581</strain>
    </source>
</reference>
<keyword evidence="4" id="KW-1185">Reference proteome</keyword>
<keyword evidence="2" id="KW-0732">Signal</keyword>
<name>A0A2N7X285_9BURK</name>
<evidence type="ECO:0000313" key="3">
    <source>
        <dbReference type="EMBL" id="PMS35868.1"/>
    </source>
</evidence>
<dbReference type="RefSeq" id="WP_018443910.1">
    <property type="nucleotide sequence ID" value="NZ_KB890218.1"/>
</dbReference>
<proteinExistence type="predicted"/>
<feature type="signal peptide" evidence="2">
    <location>
        <begin position="1"/>
        <end position="29"/>
    </location>
</feature>
<evidence type="ECO:0000256" key="1">
    <source>
        <dbReference type="SAM" id="MobiDB-lite"/>
    </source>
</evidence>
<accession>A0A2N7X285</accession>